<dbReference type="EMBL" id="KQ416088">
    <property type="protein sequence ID" value="KOF98728.1"/>
    <property type="molecule type" value="Genomic_DNA"/>
</dbReference>
<reference evidence="1" key="1">
    <citation type="submission" date="2015-07" db="EMBL/GenBank/DDBJ databases">
        <title>MeaNS - Measles Nucleotide Surveillance Program.</title>
        <authorList>
            <person name="Tran T."/>
            <person name="Druce J."/>
        </authorList>
    </citation>
    <scope>NUCLEOTIDE SEQUENCE</scope>
    <source>
        <strain evidence="1">UCB-OBI-ISO-001</strain>
        <tissue evidence="1">Gonad</tissue>
    </source>
</reference>
<organism evidence="1">
    <name type="scientific">Octopus bimaculoides</name>
    <name type="common">California two-spotted octopus</name>
    <dbReference type="NCBI Taxonomy" id="37653"/>
    <lineage>
        <taxon>Eukaryota</taxon>
        <taxon>Metazoa</taxon>
        <taxon>Spiralia</taxon>
        <taxon>Lophotrochozoa</taxon>
        <taxon>Mollusca</taxon>
        <taxon>Cephalopoda</taxon>
        <taxon>Coleoidea</taxon>
        <taxon>Octopodiformes</taxon>
        <taxon>Octopoda</taxon>
        <taxon>Incirrata</taxon>
        <taxon>Octopodidae</taxon>
        <taxon>Octopus</taxon>
    </lineage>
</organism>
<dbReference type="AlphaFoldDB" id="A0A0L8IB42"/>
<gene>
    <name evidence="1" type="ORF">OCBIM_22023488mg</name>
</gene>
<evidence type="ECO:0000313" key="1">
    <source>
        <dbReference type="EMBL" id="KOF98728.1"/>
    </source>
</evidence>
<sequence>MGNLPYVTKQLTHNTMFSLLSGIIHKLVKTQGAAVNKNSSVPFQITIMFGVQ</sequence>
<accession>A0A0L8IB42</accession>
<proteinExistence type="predicted"/>
<name>A0A0L8IB42_OCTBM</name>
<protein>
    <submittedName>
        <fullName evidence="1">Uncharacterized protein</fullName>
    </submittedName>
</protein>